<dbReference type="Gene3D" id="1.25.40.10">
    <property type="entry name" value="Tetratricopeptide repeat domain"/>
    <property type="match status" value="1"/>
</dbReference>
<evidence type="ECO:0000313" key="2">
    <source>
        <dbReference type="EMBL" id="MDM8561807.1"/>
    </source>
</evidence>
<dbReference type="SUPFAM" id="SSF52540">
    <property type="entry name" value="P-loop containing nucleoside triphosphate hydrolases"/>
    <property type="match status" value="1"/>
</dbReference>
<feature type="repeat" description="TPR" evidence="1">
    <location>
        <begin position="485"/>
        <end position="518"/>
    </location>
</feature>
<reference evidence="2" key="1">
    <citation type="submission" date="2023-06" db="EMBL/GenBank/DDBJ databases">
        <title>Uncultivated large filamentous bacteria from sulfidic sediments reveal new species and different genomic features in energy metabolism and defense.</title>
        <authorList>
            <person name="Fonseca A."/>
        </authorList>
    </citation>
    <scope>NUCLEOTIDE SEQUENCE</scope>
    <source>
        <strain evidence="2">HSG4</strain>
    </source>
</reference>
<keyword evidence="3" id="KW-1185">Reference proteome</keyword>
<dbReference type="InterPro" id="IPR011990">
    <property type="entry name" value="TPR-like_helical_dom_sf"/>
</dbReference>
<sequence>MKNLANLYNPHSQTKQELIDNFVVRRKVFEKLFRAIKKTELRYPAQHFLIEGQRGMGKTTLLLRLSYEIENDADLNSWLVPVVLQEDAYYGIMDLADLWEKVAELLANRGIECEPVDVANIDYERVYLESLIRALEAANKKVVLFIDNIGELFKIFDSLQAHRFREILLTCNHFLLVGATAVTLEASFQYEHAFYEFFKKETLIGLGKTETRDLLLQLAKVYRAEEIMRDIIERQPGRVESLRILTGGVIRSVVLLFDIFVDEQNGNAISDLEGVLDKVTPLYKHRMDDLIPLHRKVVNVIALNWDAIKIEDIVQRSRLDSGRVSEALNWLEKNFVVQRVATDTQSHFYYLSERFFNIWYLMRLAAKGSQTKVLWLVRFLEAWYDEKELVQRAKRQIVALEKRNYYPKAAFYMAEALSGVGKLDIETEYKLKKATKEFLADKDKSLLAELSPSDKELYDEGMEYYRNGQYEKAVKLFLQIKNKNGDVYFNLGYAFDELKQFEKAEKYFLMAVEKENVDAMYNLGILYATELKDYAKAEKYYLMAVEKEHVEAMINLGILYATELKDYAKAEKYYLMAVEKEHVSAMYNLVWLYFEQKIKKADALKYAKQAVEKEKDADYVHTLACVYLWNNEIEQAIKIAKEFMYDDKFYEKQEEYIILYLTLLIAKQQYQHATTYFTEPKLNLKDRFKPLYYALLKITNDKNYAQCPPELTEPVNDIMAAIPTLALSL</sequence>
<dbReference type="Pfam" id="PF13432">
    <property type="entry name" value="TPR_16"/>
    <property type="match status" value="1"/>
</dbReference>
<dbReference type="InterPro" id="IPR050767">
    <property type="entry name" value="Sel1_AlgK"/>
</dbReference>
<name>A0ABT7VQ87_9GAMM</name>
<organism evidence="2 3">
    <name type="scientific">Candidatus Marithioploca araucensis</name>
    <dbReference type="NCBI Taxonomy" id="70273"/>
    <lineage>
        <taxon>Bacteria</taxon>
        <taxon>Pseudomonadati</taxon>
        <taxon>Pseudomonadota</taxon>
        <taxon>Gammaproteobacteria</taxon>
        <taxon>Thiotrichales</taxon>
        <taxon>Thiotrichaceae</taxon>
        <taxon>Candidatus Marithioploca</taxon>
    </lineage>
</organism>
<dbReference type="SUPFAM" id="SSF81901">
    <property type="entry name" value="HCP-like"/>
    <property type="match status" value="1"/>
</dbReference>
<protein>
    <submittedName>
        <fullName evidence="2">Tetratricopeptide repeat protein</fullName>
    </submittedName>
</protein>
<dbReference type="Pfam" id="PF13181">
    <property type="entry name" value="TPR_8"/>
    <property type="match status" value="1"/>
</dbReference>
<accession>A0ABT7VQ87</accession>
<dbReference type="SMART" id="SM00671">
    <property type="entry name" value="SEL1"/>
    <property type="match status" value="4"/>
</dbReference>
<dbReference type="InterPro" id="IPR027417">
    <property type="entry name" value="P-loop_NTPase"/>
</dbReference>
<evidence type="ECO:0000313" key="3">
    <source>
        <dbReference type="Proteomes" id="UP001171945"/>
    </source>
</evidence>
<comment type="caution">
    <text evidence="2">The sequence shown here is derived from an EMBL/GenBank/DDBJ whole genome shotgun (WGS) entry which is preliminary data.</text>
</comment>
<dbReference type="PANTHER" id="PTHR11102:SF147">
    <property type="entry name" value="SEL1L ADAPTOR SUBUNIT OF ERAD E3 UBIQUITIN LIGASE"/>
    <property type="match status" value="1"/>
</dbReference>
<dbReference type="Proteomes" id="UP001171945">
    <property type="component" value="Unassembled WGS sequence"/>
</dbReference>
<evidence type="ECO:0000256" key="1">
    <source>
        <dbReference type="PROSITE-ProRule" id="PRU00339"/>
    </source>
</evidence>
<dbReference type="InterPro" id="IPR006597">
    <property type="entry name" value="Sel1-like"/>
</dbReference>
<dbReference type="PROSITE" id="PS50005">
    <property type="entry name" value="TPR"/>
    <property type="match status" value="1"/>
</dbReference>
<dbReference type="EMBL" id="JAUCGM010000006">
    <property type="protein sequence ID" value="MDM8561807.1"/>
    <property type="molecule type" value="Genomic_DNA"/>
</dbReference>
<dbReference type="InterPro" id="IPR019734">
    <property type="entry name" value="TPR_rpt"/>
</dbReference>
<gene>
    <name evidence="2" type="ORF">QUF54_00455</name>
</gene>
<dbReference type="SMART" id="SM00028">
    <property type="entry name" value="TPR"/>
    <property type="match status" value="3"/>
</dbReference>
<dbReference type="PANTHER" id="PTHR11102">
    <property type="entry name" value="SEL-1-LIKE PROTEIN"/>
    <property type="match status" value="1"/>
</dbReference>
<proteinExistence type="predicted"/>
<dbReference type="Gene3D" id="3.40.50.300">
    <property type="entry name" value="P-loop containing nucleotide triphosphate hydrolases"/>
    <property type="match status" value="1"/>
</dbReference>
<keyword evidence="1" id="KW-0802">TPR repeat</keyword>